<dbReference type="eggNOG" id="COG3279">
    <property type="taxonomic scope" value="Bacteria"/>
</dbReference>
<dbReference type="Proteomes" id="UP000006001">
    <property type="component" value="Unassembled WGS sequence"/>
</dbReference>
<dbReference type="STRING" id="649764.HMPREF0762_00481"/>
<sequence length="226" mass="25223">MLQATAGRIGSPTEASLRNEPFPCNSDIPARISVRVAHTFMQLRILRSFPIPYLGIFMPARTSEHCTCIEAKDQMMNITLKEEPGRREIEVTIVSSPGDPRASRLVEALRAATGRLVGYAPNGDISQKIIPLDQVLYVETTERRAFIRTMDGTTLESPLRLYELEQALEGTEFMRISRQVLVNFDKVVSIVPEPNSRLILELDGGSRVVVTRSYAPDIRRKLGALA</sequence>
<dbReference type="GO" id="GO:0000156">
    <property type="term" value="F:phosphorelay response regulator activity"/>
    <property type="evidence" value="ECO:0007669"/>
    <property type="project" value="InterPro"/>
</dbReference>
<keyword evidence="4" id="KW-1185">Reference proteome</keyword>
<organism evidence="3 4">
    <name type="scientific">Slackia exigua (strain ATCC 700122 / DSM 15923 / CIP 105133 / JCM 11022 / KCTC 5966 / S-7)</name>
    <dbReference type="NCBI Taxonomy" id="649764"/>
    <lineage>
        <taxon>Bacteria</taxon>
        <taxon>Bacillati</taxon>
        <taxon>Actinomycetota</taxon>
        <taxon>Coriobacteriia</taxon>
        <taxon>Eggerthellales</taxon>
        <taxon>Eggerthellaceae</taxon>
        <taxon>Slackia</taxon>
    </lineage>
</organism>
<dbReference type="InterPro" id="IPR046947">
    <property type="entry name" value="LytR-like"/>
</dbReference>
<dbReference type="PANTHER" id="PTHR37299">
    <property type="entry name" value="TRANSCRIPTIONAL REGULATOR-RELATED"/>
    <property type="match status" value="1"/>
</dbReference>
<feature type="domain" description="HTH LytTR-type" evidence="2">
    <location>
        <begin position="124"/>
        <end position="224"/>
    </location>
</feature>
<gene>
    <name evidence="3" type="ORF">HMPREF0762_00481</name>
</gene>
<dbReference type="Gene3D" id="2.40.50.1020">
    <property type="entry name" value="LytTr DNA-binding domain"/>
    <property type="match status" value="1"/>
</dbReference>
<dbReference type="SMART" id="SM00850">
    <property type="entry name" value="LytTR"/>
    <property type="match status" value="1"/>
</dbReference>
<evidence type="ECO:0000259" key="2">
    <source>
        <dbReference type="PROSITE" id="PS50930"/>
    </source>
</evidence>
<evidence type="ECO:0000256" key="1">
    <source>
        <dbReference type="SAM" id="MobiDB-lite"/>
    </source>
</evidence>
<protein>
    <submittedName>
        <fullName evidence="3">LytTr DNA-binding domain protein</fullName>
    </submittedName>
</protein>
<evidence type="ECO:0000313" key="4">
    <source>
        <dbReference type="Proteomes" id="UP000006001"/>
    </source>
</evidence>
<dbReference type="GO" id="GO:0003677">
    <property type="term" value="F:DNA binding"/>
    <property type="evidence" value="ECO:0007669"/>
    <property type="project" value="UniProtKB-KW"/>
</dbReference>
<dbReference type="HOGENOM" id="CLU_106729_0_2_11"/>
<dbReference type="EMBL" id="ACUX02000005">
    <property type="protein sequence ID" value="EEZ61847.1"/>
    <property type="molecule type" value="Genomic_DNA"/>
</dbReference>
<name>D0WFG3_SLAES</name>
<dbReference type="Pfam" id="PF04397">
    <property type="entry name" value="LytTR"/>
    <property type="match status" value="1"/>
</dbReference>
<feature type="region of interest" description="Disordered" evidence="1">
    <location>
        <begin position="1"/>
        <end position="22"/>
    </location>
</feature>
<dbReference type="PROSITE" id="PS50930">
    <property type="entry name" value="HTH_LYTTR"/>
    <property type="match status" value="1"/>
</dbReference>
<accession>D0WFG3</accession>
<dbReference type="InterPro" id="IPR007492">
    <property type="entry name" value="LytTR_DNA-bd_dom"/>
</dbReference>
<proteinExistence type="predicted"/>
<reference evidence="3" key="1">
    <citation type="submission" date="2009-10" db="EMBL/GenBank/DDBJ databases">
        <authorList>
            <person name="Weinstock G."/>
            <person name="Sodergren E."/>
            <person name="Clifton S."/>
            <person name="Fulton L."/>
            <person name="Fulton B."/>
            <person name="Courtney L."/>
            <person name="Fronick C."/>
            <person name="Harrison M."/>
            <person name="Strong C."/>
            <person name="Farmer C."/>
            <person name="Delahaunty K."/>
            <person name="Markovic C."/>
            <person name="Hall O."/>
            <person name="Minx P."/>
            <person name="Tomlinson C."/>
            <person name="Mitreva M."/>
            <person name="Nelson J."/>
            <person name="Hou S."/>
            <person name="Wollam A."/>
            <person name="Pepin K.H."/>
            <person name="Johnson M."/>
            <person name="Bhonagiri V."/>
            <person name="Nash W.E."/>
            <person name="Warren W."/>
            <person name="Chinwalla A."/>
            <person name="Mardis E.R."/>
            <person name="Wilson R.K."/>
        </authorList>
    </citation>
    <scope>NUCLEOTIDE SEQUENCE [LARGE SCALE GENOMIC DNA]</scope>
    <source>
        <strain evidence="3">ATCC 700122</strain>
    </source>
</reference>
<keyword evidence="3" id="KW-0238">DNA-binding</keyword>
<comment type="caution">
    <text evidence="3">The sequence shown here is derived from an EMBL/GenBank/DDBJ whole genome shotgun (WGS) entry which is preliminary data.</text>
</comment>
<dbReference type="PANTHER" id="PTHR37299:SF4">
    <property type="entry name" value="TRANSCRIPTIONAL REGULATOR"/>
    <property type="match status" value="1"/>
</dbReference>
<evidence type="ECO:0000313" key="3">
    <source>
        <dbReference type="EMBL" id="EEZ61847.1"/>
    </source>
</evidence>
<dbReference type="AlphaFoldDB" id="D0WFG3"/>